<keyword evidence="3" id="KW-1185">Reference proteome</keyword>
<feature type="compositionally biased region" description="Basic and acidic residues" evidence="1">
    <location>
        <begin position="38"/>
        <end position="63"/>
    </location>
</feature>
<dbReference type="AlphaFoldDB" id="A0AAW1VY71"/>
<organism evidence="2 3">
    <name type="scientific">Rubus argutus</name>
    <name type="common">Southern blackberry</name>
    <dbReference type="NCBI Taxonomy" id="59490"/>
    <lineage>
        <taxon>Eukaryota</taxon>
        <taxon>Viridiplantae</taxon>
        <taxon>Streptophyta</taxon>
        <taxon>Embryophyta</taxon>
        <taxon>Tracheophyta</taxon>
        <taxon>Spermatophyta</taxon>
        <taxon>Magnoliopsida</taxon>
        <taxon>eudicotyledons</taxon>
        <taxon>Gunneridae</taxon>
        <taxon>Pentapetalae</taxon>
        <taxon>rosids</taxon>
        <taxon>fabids</taxon>
        <taxon>Rosales</taxon>
        <taxon>Rosaceae</taxon>
        <taxon>Rosoideae</taxon>
        <taxon>Rosoideae incertae sedis</taxon>
        <taxon>Rubus</taxon>
    </lineage>
</organism>
<dbReference type="PANTHER" id="PTHR33883:SF7">
    <property type="entry name" value="OS04G0521600 PROTEIN"/>
    <property type="match status" value="1"/>
</dbReference>
<evidence type="ECO:0000313" key="2">
    <source>
        <dbReference type="EMBL" id="KAK9913243.1"/>
    </source>
</evidence>
<accession>A0AAW1VY71</accession>
<dbReference type="EMBL" id="JBEDUW010000007">
    <property type="protein sequence ID" value="KAK9913243.1"/>
    <property type="molecule type" value="Genomic_DNA"/>
</dbReference>
<reference evidence="2 3" key="1">
    <citation type="journal article" date="2023" name="G3 (Bethesda)">
        <title>A chromosome-length genome assembly and annotation of blackberry (Rubus argutus, cv. 'Hillquist').</title>
        <authorList>
            <person name="Bruna T."/>
            <person name="Aryal R."/>
            <person name="Dudchenko O."/>
            <person name="Sargent D.J."/>
            <person name="Mead D."/>
            <person name="Buti M."/>
            <person name="Cavallini A."/>
            <person name="Hytonen T."/>
            <person name="Andres J."/>
            <person name="Pham M."/>
            <person name="Weisz D."/>
            <person name="Mascagni F."/>
            <person name="Usai G."/>
            <person name="Natali L."/>
            <person name="Bassil N."/>
            <person name="Fernandez G.E."/>
            <person name="Lomsadze A."/>
            <person name="Armour M."/>
            <person name="Olukolu B."/>
            <person name="Poorten T."/>
            <person name="Britton C."/>
            <person name="Davik J."/>
            <person name="Ashrafi H."/>
            <person name="Aiden E.L."/>
            <person name="Borodovsky M."/>
            <person name="Worthington M."/>
        </authorList>
    </citation>
    <scope>NUCLEOTIDE SEQUENCE [LARGE SCALE GENOMIC DNA]</scope>
    <source>
        <strain evidence="2">PI 553951</strain>
    </source>
</reference>
<dbReference type="Proteomes" id="UP001457282">
    <property type="component" value="Unassembled WGS sequence"/>
</dbReference>
<proteinExistence type="predicted"/>
<gene>
    <name evidence="2" type="ORF">M0R45_037066</name>
</gene>
<comment type="caution">
    <text evidence="2">The sequence shown here is derived from an EMBL/GenBank/DDBJ whole genome shotgun (WGS) entry which is preliminary data.</text>
</comment>
<evidence type="ECO:0000256" key="1">
    <source>
        <dbReference type="SAM" id="MobiDB-lite"/>
    </source>
</evidence>
<dbReference type="InterPro" id="IPR037490">
    <property type="entry name" value="WAP"/>
</dbReference>
<protein>
    <submittedName>
        <fullName evidence="2">Uncharacterized protein</fullName>
    </submittedName>
</protein>
<feature type="region of interest" description="Disordered" evidence="1">
    <location>
        <begin position="25"/>
        <end position="63"/>
    </location>
</feature>
<dbReference type="PANTHER" id="PTHR33883">
    <property type="entry name" value="WPP DOMAIN-ASSOCIATED PROTEIN"/>
    <property type="match status" value="1"/>
</dbReference>
<evidence type="ECO:0000313" key="3">
    <source>
        <dbReference type="Proteomes" id="UP001457282"/>
    </source>
</evidence>
<sequence length="502" mass="59736">MNEVENLRCELEPLAVQNEVPKCKTNEKSSVDNFGHANLEKQRSSKAEEVMQELHEEEKKEEEGHFVSKMIKNHESIIRKKSVEAEELNILKREILQHKANLSSKREEDKFVKRRMQEVILRLDKLADWDAKLQELLVTLINIWEKMDKVPYGVNEELQNEGSILKQEQEESNLEDVIMKEIYVTLLEGLVNENYIKVYDNELESLMWKDICQVLFKEVFNQWKEKYEINNIESQTREEMHCTMYCTVLSEALKDYSSSCNIAFVESQELREWNKWKEDYETTCLLRQHVDQLVFHESIKDIIDTASYRLAQHQDIVARIFLQNTENFIKEDIYFVFVRETVEEWKMELSAFNMESHIREEIYKFVIVENVKDAVVLFREDADSTNEDKFSKGMLFANKFHNEKLVDLEHTTKEKLEMNFFRLDKMRHHLDELIELRCQDLRKAETEVDLLADQVDVLVGLLEKIYTTLYHHSPVLQQYFEVSDILQLIQKELSGVFYASKD</sequence>
<name>A0AAW1VY71_RUBAR</name>